<organism evidence="9 10">
    <name type="scientific">Desulfovibrio legallii</name>
    <dbReference type="NCBI Taxonomy" id="571438"/>
    <lineage>
        <taxon>Bacteria</taxon>
        <taxon>Pseudomonadati</taxon>
        <taxon>Thermodesulfobacteriota</taxon>
        <taxon>Desulfovibrionia</taxon>
        <taxon>Desulfovibrionales</taxon>
        <taxon>Desulfovibrionaceae</taxon>
        <taxon>Desulfovibrio</taxon>
    </lineage>
</organism>
<dbReference type="PANTHER" id="PTHR30506">
    <property type="entry name" value="INNER MEMBRANE PROTEIN"/>
    <property type="match status" value="1"/>
</dbReference>
<feature type="transmembrane region" description="Helical" evidence="7">
    <location>
        <begin position="124"/>
        <end position="142"/>
    </location>
</feature>
<evidence type="ECO:0000313" key="9">
    <source>
        <dbReference type="EMBL" id="TBH79897.1"/>
    </source>
</evidence>
<feature type="transmembrane region" description="Helical" evidence="7">
    <location>
        <begin position="37"/>
        <end position="54"/>
    </location>
</feature>
<keyword evidence="10" id="KW-1185">Reference proteome</keyword>
<evidence type="ECO:0000256" key="7">
    <source>
        <dbReference type="SAM" id="Phobius"/>
    </source>
</evidence>
<evidence type="ECO:0000259" key="8">
    <source>
        <dbReference type="Pfam" id="PF03458"/>
    </source>
</evidence>
<comment type="similarity">
    <text evidence="2">Belongs to the UPF0126 family.</text>
</comment>
<reference evidence="9 10" key="1">
    <citation type="submission" date="2018-12" db="EMBL/GenBank/DDBJ databases">
        <title>First genome draft of Desulfovibrio legallis sp. nov.</title>
        <authorList>
            <person name="Ben Dhia O."/>
            <person name="Najjari A."/>
            <person name="Ferjani R."/>
            <person name="Fhoula I."/>
            <person name="Fardeau M.-L."/>
            <person name="Boudabbous A."/>
            <person name="Ouzari H.I."/>
        </authorList>
    </citation>
    <scope>NUCLEOTIDE SEQUENCE [LARGE SCALE GENOMIC DNA]</scope>
    <source>
        <strain evidence="9 10">H1T</strain>
    </source>
</reference>
<evidence type="ECO:0000256" key="4">
    <source>
        <dbReference type="ARBA" id="ARBA00022692"/>
    </source>
</evidence>
<evidence type="ECO:0000256" key="6">
    <source>
        <dbReference type="ARBA" id="ARBA00023136"/>
    </source>
</evidence>
<feature type="transmembrane region" description="Helical" evidence="7">
    <location>
        <begin position="94"/>
        <end position="112"/>
    </location>
</feature>
<sequence>MTLSATGFGPLLFLDLAAGFMLAAAASCLARTGGARAGGALALACLAGLAPPLLRDALLGMPLLALDQPACLAATLAGGLLGLPAARSCRSGRFFFLADAFGLALATGLAAAKSAALGLEATGALILGLGVGLAGSLVRDILQGNTALALEEDLYATAAALGAAVSLVLVRQVHLPPWQCAFGGAACILLLRAFRLRRW</sequence>
<proteinExistence type="inferred from homology"/>
<evidence type="ECO:0000256" key="3">
    <source>
        <dbReference type="ARBA" id="ARBA00022475"/>
    </source>
</evidence>
<feature type="domain" description="Glycine transporter" evidence="8">
    <location>
        <begin position="97"/>
        <end position="169"/>
    </location>
</feature>
<protein>
    <recommendedName>
        <fullName evidence="8">Glycine transporter domain-containing protein</fullName>
    </recommendedName>
</protein>
<feature type="transmembrane region" description="Helical" evidence="7">
    <location>
        <begin position="12"/>
        <end position="30"/>
    </location>
</feature>
<keyword evidence="4 7" id="KW-0812">Transmembrane</keyword>
<dbReference type="PANTHER" id="PTHR30506:SF3">
    <property type="entry name" value="UPF0126 INNER MEMBRANE PROTEIN YADS-RELATED"/>
    <property type="match status" value="1"/>
</dbReference>
<name>A0A6H3FEE0_9BACT</name>
<evidence type="ECO:0000313" key="10">
    <source>
        <dbReference type="Proteomes" id="UP000292919"/>
    </source>
</evidence>
<evidence type="ECO:0000256" key="1">
    <source>
        <dbReference type="ARBA" id="ARBA00004651"/>
    </source>
</evidence>
<keyword evidence="6 7" id="KW-0472">Membrane</keyword>
<evidence type="ECO:0000256" key="2">
    <source>
        <dbReference type="ARBA" id="ARBA00008193"/>
    </source>
</evidence>
<dbReference type="InterPro" id="IPR005115">
    <property type="entry name" value="Gly_transporter"/>
</dbReference>
<gene>
    <name evidence="9" type="ORF">EB812_06315</name>
</gene>
<dbReference type="EMBL" id="SIXC01000006">
    <property type="protein sequence ID" value="TBH79897.1"/>
    <property type="molecule type" value="Genomic_DNA"/>
</dbReference>
<dbReference type="Proteomes" id="UP000292919">
    <property type="component" value="Unassembled WGS sequence"/>
</dbReference>
<dbReference type="AlphaFoldDB" id="A0A6H3FEE0"/>
<dbReference type="Pfam" id="PF03458">
    <property type="entry name" value="Gly_transporter"/>
    <property type="match status" value="1"/>
</dbReference>
<dbReference type="RefSeq" id="WP_118229153.1">
    <property type="nucleotide sequence ID" value="NZ_JAQDZC010000004.1"/>
</dbReference>
<dbReference type="GO" id="GO:0005886">
    <property type="term" value="C:plasma membrane"/>
    <property type="evidence" value="ECO:0007669"/>
    <property type="project" value="UniProtKB-SubCell"/>
</dbReference>
<comment type="caution">
    <text evidence="9">The sequence shown here is derived from an EMBL/GenBank/DDBJ whole genome shotgun (WGS) entry which is preliminary data.</text>
</comment>
<keyword evidence="5 7" id="KW-1133">Transmembrane helix</keyword>
<feature type="transmembrane region" description="Helical" evidence="7">
    <location>
        <begin position="60"/>
        <end position="82"/>
    </location>
</feature>
<keyword evidence="3" id="KW-1003">Cell membrane</keyword>
<accession>A0A6H3FEE0</accession>
<comment type="subcellular location">
    <subcellularLocation>
        <location evidence="1">Cell membrane</location>
        <topology evidence="1">Multi-pass membrane protein</topology>
    </subcellularLocation>
</comment>
<evidence type="ECO:0000256" key="5">
    <source>
        <dbReference type="ARBA" id="ARBA00022989"/>
    </source>
</evidence>